<evidence type="ECO:0000313" key="7">
    <source>
        <dbReference type="Proteomes" id="UP000027138"/>
    </source>
</evidence>
<dbReference type="EMBL" id="KK914537">
    <property type="protein sequence ID" value="KDP34266.1"/>
    <property type="molecule type" value="Genomic_DNA"/>
</dbReference>
<dbReference type="AlphaFoldDB" id="A0A067KDI8"/>
<gene>
    <name evidence="6" type="ORF">JCGZ_12835</name>
</gene>
<organism evidence="6 7">
    <name type="scientific">Jatropha curcas</name>
    <name type="common">Barbados nut</name>
    <dbReference type="NCBI Taxonomy" id="180498"/>
    <lineage>
        <taxon>Eukaryota</taxon>
        <taxon>Viridiplantae</taxon>
        <taxon>Streptophyta</taxon>
        <taxon>Embryophyta</taxon>
        <taxon>Tracheophyta</taxon>
        <taxon>Spermatophyta</taxon>
        <taxon>Magnoliopsida</taxon>
        <taxon>eudicotyledons</taxon>
        <taxon>Gunneridae</taxon>
        <taxon>Pentapetalae</taxon>
        <taxon>rosids</taxon>
        <taxon>fabids</taxon>
        <taxon>Malpighiales</taxon>
        <taxon>Euphorbiaceae</taxon>
        <taxon>Crotonoideae</taxon>
        <taxon>Jatropheae</taxon>
        <taxon>Jatropha</taxon>
    </lineage>
</organism>
<keyword evidence="4" id="KW-0472">Membrane</keyword>
<dbReference type="PROSITE" id="PS01031">
    <property type="entry name" value="SHSP"/>
    <property type="match status" value="1"/>
</dbReference>
<feature type="transmembrane region" description="Helical" evidence="4">
    <location>
        <begin position="306"/>
        <end position="326"/>
    </location>
</feature>
<evidence type="ECO:0000256" key="2">
    <source>
        <dbReference type="RuleBase" id="RU003616"/>
    </source>
</evidence>
<dbReference type="Proteomes" id="UP000027138">
    <property type="component" value="Unassembled WGS sequence"/>
</dbReference>
<dbReference type="Pfam" id="PF00011">
    <property type="entry name" value="HSP20"/>
    <property type="match status" value="1"/>
</dbReference>
<evidence type="ECO:0000256" key="3">
    <source>
        <dbReference type="SAM" id="MobiDB-lite"/>
    </source>
</evidence>
<dbReference type="InterPro" id="IPR008978">
    <property type="entry name" value="HSP20-like_chaperone"/>
</dbReference>
<keyword evidence="4" id="KW-1133">Transmembrane helix</keyword>
<feature type="compositionally biased region" description="Polar residues" evidence="3">
    <location>
        <begin position="132"/>
        <end position="143"/>
    </location>
</feature>
<dbReference type="SUPFAM" id="SSF49764">
    <property type="entry name" value="HSP20-like chaperones"/>
    <property type="match status" value="1"/>
</dbReference>
<evidence type="ECO:0000256" key="4">
    <source>
        <dbReference type="SAM" id="Phobius"/>
    </source>
</evidence>
<protein>
    <recommendedName>
        <fullName evidence="5">SHSP domain-containing protein</fullName>
    </recommendedName>
</protein>
<proteinExistence type="inferred from homology"/>
<dbReference type="OrthoDB" id="1431247at2759"/>
<dbReference type="Gene3D" id="2.60.40.790">
    <property type="match status" value="1"/>
</dbReference>
<evidence type="ECO:0000256" key="1">
    <source>
        <dbReference type="PROSITE-ProRule" id="PRU00285"/>
    </source>
</evidence>
<feature type="compositionally biased region" description="Basic and acidic residues" evidence="3">
    <location>
        <begin position="144"/>
        <end position="153"/>
    </location>
</feature>
<evidence type="ECO:0000313" key="6">
    <source>
        <dbReference type="EMBL" id="KDP34266.1"/>
    </source>
</evidence>
<feature type="domain" description="SHSP" evidence="5">
    <location>
        <begin position="19"/>
        <end position="124"/>
    </location>
</feature>
<dbReference type="CDD" id="cd06464">
    <property type="entry name" value="ACD_sHsps-like"/>
    <property type="match status" value="1"/>
</dbReference>
<name>A0A067KDI8_JATCU</name>
<feature type="compositionally biased region" description="Basic and acidic residues" evidence="3">
    <location>
        <begin position="271"/>
        <end position="285"/>
    </location>
</feature>
<evidence type="ECO:0000259" key="5">
    <source>
        <dbReference type="PROSITE" id="PS01031"/>
    </source>
</evidence>
<comment type="similarity">
    <text evidence="1 2">Belongs to the small heat shock protein (HSP20) family.</text>
</comment>
<keyword evidence="4" id="KW-0812">Transmembrane</keyword>
<keyword evidence="7" id="KW-1185">Reference proteome</keyword>
<dbReference type="InterPro" id="IPR002068">
    <property type="entry name" value="A-crystallin/Hsp20_dom"/>
</dbReference>
<reference evidence="6 7" key="1">
    <citation type="journal article" date="2014" name="PLoS ONE">
        <title>Global Analysis of Gene Expression Profiles in Physic Nut (Jatropha curcas L.) Seedlings Exposed to Salt Stress.</title>
        <authorList>
            <person name="Zhang L."/>
            <person name="Zhang C."/>
            <person name="Wu P."/>
            <person name="Chen Y."/>
            <person name="Li M."/>
            <person name="Jiang H."/>
            <person name="Wu G."/>
        </authorList>
    </citation>
    <scope>NUCLEOTIDE SEQUENCE [LARGE SCALE GENOMIC DNA]</scope>
    <source>
        <strain evidence="7">cv. GZQX0401</strain>
        <tissue evidence="6">Young leaves</tissue>
    </source>
</reference>
<feature type="region of interest" description="Disordered" evidence="3">
    <location>
        <begin position="112"/>
        <end position="153"/>
    </location>
</feature>
<feature type="compositionally biased region" description="Basic and acidic residues" evidence="3">
    <location>
        <begin position="114"/>
        <end position="130"/>
    </location>
</feature>
<sequence length="335" mass="38178">MSRRNSGVYIPSRRQVPPISYETFEPKSEMKEQDGALLVLVHLPGFIKEQIRSTKDELTRHIRVYGERVLPNRRRIRFNTGFTIPQYYDLNKLKTNFEAGILTITIPKIPSLEQEPKQQPQEKDETKEIAASRTQEATSQKGQNEIDKKDVIKDDNKEKISDKTEVKKTLMEKEIIPKEEGSKQAMDLGLKNIVEDDNKEKISEKNEVEKTLMKEEKTPKKEEVSEKATDVGLKDVVKDDNKEKIIQKNGSPNEVEKTLIKQEIISNQNSIRREEVSNKGMDVGKENIGSASDSSDRKGVDDERQLMVNTLVAILVIVTIGANIFYTTFSSSKKA</sequence>
<feature type="region of interest" description="Disordered" evidence="3">
    <location>
        <begin position="271"/>
        <end position="300"/>
    </location>
</feature>
<accession>A0A067KDI8</accession>